<dbReference type="AlphaFoldDB" id="A0AAD1YBU6"/>
<dbReference type="PROSITE" id="PS50096">
    <property type="entry name" value="IQ"/>
    <property type="match status" value="1"/>
</dbReference>
<proteinExistence type="predicted"/>
<evidence type="ECO:0000313" key="3">
    <source>
        <dbReference type="EMBL" id="CAI2387895.1"/>
    </source>
</evidence>
<feature type="coiled-coil region" evidence="1">
    <location>
        <begin position="428"/>
        <end position="462"/>
    </location>
</feature>
<keyword evidence="4" id="KW-1185">Reference proteome</keyword>
<comment type="caution">
    <text evidence="3">The sequence shown here is derived from an EMBL/GenBank/DDBJ whole genome shotgun (WGS) entry which is preliminary data.</text>
</comment>
<evidence type="ECO:0000313" key="4">
    <source>
        <dbReference type="Proteomes" id="UP001295684"/>
    </source>
</evidence>
<evidence type="ECO:0000256" key="2">
    <source>
        <dbReference type="SAM" id="MobiDB-lite"/>
    </source>
</evidence>
<keyword evidence="1" id="KW-0175">Coiled coil</keyword>
<dbReference type="Proteomes" id="UP001295684">
    <property type="component" value="Unassembled WGS sequence"/>
</dbReference>
<name>A0AAD1YBU6_EUPCR</name>
<dbReference type="InterPro" id="IPR000048">
    <property type="entry name" value="IQ_motif_EF-hand-BS"/>
</dbReference>
<feature type="compositionally biased region" description="Polar residues" evidence="2">
    <location>
        <begin position="10"/>
        <end position="20"/>
    </location>
</feature>
<evidence type="ECO:0000256" key="1">
    <source>
        <dbReference type="SAM" id="Coils"/>
    </source>
</evidence>
<organism evidence="3 4">
    <name type="scientific">Euplotes crassus</name>
    <dbReference type="NCBI Taxonomy" id="5936"/>
    <lineage>
        <taxon>Eukaryota</taxon>
        <taxon>Sar</taxon>
        <taxon>Alveolata</taxon>
        <taxon>Ciliophora</taxon>
        <taxon>Intramacronucleata</taxon>
        <taxon>Spirotrichea</taxon>
        <taxon>Hypotrichia</taxon>
        <taxon>Euplotida</taxon>
        <taxon>Euplotidae</taxon>
        <taxon>Moneuplotes</taxon>
    </lineage>
</organism>
<sequence length="502" mass="59232">MFLSQHRRTSSGSPLNSRISQNSLSKDYSMAFERSRLLAQMNCFTNTKFEKFKTNKIVNYGLRPVQTPKLSMLDTTRKKSFNRNPISMGAQKDNLGLRAPRRMNLRNPKIQKLVKMKNMKFASSRPQRDAEPINLSNYKRGLSNISGLTATRPSTGWKDLSSISLRPTTRLSNSPNLHFSSLKASPTYETYKIQTSERKSARNEHEVQPFIKNEGMICIHERHKSLSTTQMFIKSIQSNIEKLKRTRDFWKPAVKESKNSSKRRQSSLKKARKRVGRIYTDEEVLNLPFNEMRMRLEGDILKRHFKSWDDSNAVKIQKVFRGYMMRKYYFKRQQEKLIREFCERRSVKIIQREWKIFSFQLQMKRDAIERRNVQITKIQKFMRGFSVWNALGAQRTMAIMAALQKSLHSISAKNRSVIIIQRRFRKYMKNVQEKRRLALLEKQRLEQKLAALKKSKPEARYKIVNRGGVIVRVDIDQERKKLLKVKEKFKPSSKKSKKKNHL</sequence>
<reference evidence="3" key="1">
    <citation type="submission" date="2023-07" db="EMBL/GenBank/DDBJ databases">
        <authorList>
            <consortium name="AG Swart"/>
            <person name="Singh M."/>
            <person name="Singh A."/>
            <person name="Seah K."/>
            <person name="Emmerich C."/>
        </authorList>
    </citation>
    <scope>NUCLEOTIDE SEQUENCE</scope>
    <source>
        <strain evidence="3">DP1</strain>
    </source>
</reference>
<accession>A0AAD1YBU6</accession>
<feature type="region of interest" description="Disordered" evidence="2">
    <location>
        <begin position="1"/>
        <end position="20"/>
    </location>
</feature>
<protein>
    <submittedName>
        <fullName evidence="3">Uncharacterized protein</fullName>
    </submittedName>
</protein>
<dbReference type="Pfam" id="PF00612">
    <property type="entry name" value="IQ"/>
    <property type="match status" value="1"/>
</dbReference>
<gene>
    <name evidence="3" type="ORF">ECRASSUSDP1_LOCUS29529</name>
</gene>
<dbReference type="EMBL" id="CAMPGE010030375">
    <property type="protein sequence ID" value="CAI2387895.1"/>
    <property type="molecule type" value="Genomic_DNA"/>
</dbReference>